<dbReference type="Gene3D" id="1.10.260.40">
    <property type="entry name" value="lambda repressor-like DNA-binding domains"/>
    <property type="match status" value="1"/>
</dbReference>
<dbReference type="Pfam" id="PF13377">
    <property type="entry name" value="Peripla_BP_3"/>
    <property type="match status" value="1"/>
</dbReference>
<keyword evidence="6" id="KW-1185">Reference proteome</keyword>
<keyword evidence="1" id="KW-0805">Transcription regulation</keyword>
<dbReference type="InterPro" id="IPR000843">
    <property type="entry name" value="HTH_LacI"/>
</dbReference>
<dbReference type="GO" id="GO:0000976">
    <property type="term" value="F:transcription cis-regulatory region binding"/>
    <property type="evidence" value="ECO:0007669"/>
    <property type="project" value="TreeGrafter"/>
</dbReference>
<keyword evidence="3" id="KW-0804">Transcription</keyword>
<dbReference type="RefSeq" id="WP_092534791.1">
    <property type="nucleotide sequence ID" value="NZ_FNIM01000004.1"/>
</dbReference>
<dbReference type="SUPFAM" id="SSF47413">
    <property type="entry name" value="lambda repressor-like DNA-binding domains"/>
    <property type="match status" value="1"/>
</dbReference>
<evidence type="ECO:0000256" key="1">
    <source>
        <dbReference type="ARBA" id="ARBA00023015"/>
    </source>
</evidence>
<gene>
    <name evidence="5" type="ORF">SAMN05216355_10433</name>
</gene>
<dbReference type="PANTHER" id="PTHR30146">
    <property type="entry name" value="LACI-RELATED TRANSCRIPTIONAL REPRESSOR"/>
    <property type="match status" value="1"/>
</dbReference>
<dbReference type="GO" id="GO:0003700">
    <property type="term" value="F:DNA-binding transcription factor activity"/>
    <property type="evidence" value="ECO:0007669"/>
    <property type="project" value="TreeGrafter"/>
</dbReference>
<evidence type="ECO:0000259" key="4">
    <source>
        <dbReference type="PROSITE" id="PS50932"/>
    </source>
</evidence>
<dbReference type="SUPFAM" id="SSF53822">
    <property type="entry name" value="Periplasmic binding protein-like I"/>
    <property type="match status" value="1"/>
</dbReference>
<organism evidence="5 6">
    <name type="scientific">Actinomyces ruminicola</name>
    <dbReference type="NCBI Taxonomy" id="332524"/>
    <lineage>
        <taxon>Bacteria</taxon>
        <taxon>Bacillati</taxon>
        <taxon>Actinomycetota</taxon>
        <taxon>Actinomycetes</taxon>
        <taxon>Actinomycetales</taxon>
        <taxon>Actinomycetaceae</taxon>
        <taxon>Actinomyces</taxon>
    </lineage>
</organism>
<feature type="domain" description="HTH lacI-type" evidence="4">
    <location>
        <begin position="5"/>
        <end position="59"/>
    </location>
</feature>
<dbReference type="InterPro" id="IPR010982">
    <property type="entry name" value="Lambda_DNA-bd_dom_sf"/>
</dbReference>
<evidence type="ECO:0000256" key="2">
    <source>
        <dbReference type="ARBA" id="ARBA00023125"/>
    </source>
</evidence>
<dbReference type="Gene3D" id="3.40.50.2300">
    <property type="match status" value="2"/>
</dbReference>
<evidence type="ECO:0000313" key="5">
    <source>
        <dbReference type="EMBL" id="SDN44683.1"/>
    </source>
</evidence>
<dbReference type="SMART" id="SM00354">
    <property type="entry name" value="HTH_LACI"/>
    <property type="match status" value="1"/>
</dbReference>
<keyword evidence="2 5" id="KW-0238">DNA-binding</keyword>
<dbReference type="PROSITE" id="PS50932">
    <property type="entry name" value="HTH_LACI_2"/>
    <property type="match status" value="1"/>
</dbReference>
<dbReference type="InterPro" id="IPR028082">
    <property type="entry name" value="Peripla_BP_I"/>
</dbReference>
<accession>A0A1H0BGY2</accession>
<dbReference type="Pfam" id="PF00356">
    <property type="entry name" value="LacI"/>
    <property type="match status" value="1"/>
</dbReference>
<proteinExistence type="predicted"/>
<reference evidence="6" key="1">
    <citation type="submission" date="2016-10" db="EMBL/GenBank/DDBJ databases">
        <authorList>
            <person name="Varghese N."/>
            <person name="Submissions S."/>
        </authorList>
    </citation>
    <scope>NUCLEOTIDE SEQUENCE [LARGE SCALE GENOMIC DNA]</scope>
    <source>
        <strain evidence="6">DSM 27982</strain>
    </source>
</reference>
<dbReference type="PANTHER" id="PTHR30146:SF153">
    <property type="entry name" value="LACTOSE OPERON REPRESSOR"/>
    <property type="match status" value="1"/>
</dbReference>
<evidence type="ECO:0000313" key="6">
    <source>
        <dbReference type="Proteomes" id="UP000198541"/>
    </source>
</evidence>
<dbReference type="Proteomes" id="UP000198541">
    <property type="component" value="Unassembled WGS sequence"/>
</dbReference>
<dbReference type="CDD" id="cd01392">
    <property type="entry name" value="HTH_LacI"/>
    <property type="match status" value="1"/>
</dbReference>
<dbReference type="AlphaFoldDB" id="A0A1H0BGY2"/>
<dbReference type="EMBL" id="FNIM01000004">
    <property type="protein sequence ID" value="SDN44683.1"/>
    <property type="molecule type" value="Genomic_DNA"/>
</dbReference>
<sequence length="351" mass="37341">MQSSPTSRDVALAAGVSQSTVSYVLSGKRFVAPDTRARVRAAMDELGYRPHASARALKSSQSRILGLLVPYHERTDTPGQYRYIVSLAAACRRRGYDLLVISGEEGVEGMRRLVGSALCDGILVMDVLDDDARVDAAQDLHLPSVFIGLSHNAEAVVATDTDFEAIGAGCAQRIHDAGHRRALVVNPASEHVTPMGFIRRFDRALESRAEELGLALDSIAVPRGFMPTHAALCDYLARPDHADAFIVAPSTSIDDVINALLTEGLGPGSEVSVIGAGGSGDSSHTNVDYACYDSDVPRVADTAVGLLVDQLEGALPLAGREPERIAPVFHEGVSLRSLTATHDTNVTSFTR</sequence>
<protein>
    <submittedName>
        <fullName evidence="5">DNA-binding transcriptional regulator, LacI/PurR family</fullName>
    </submittedName>
</protein>
<evidence type="ECO:0000256" key="3">
    <source>
        <dbReference type="ARBA" id="ARBA00023163"/>
    </source>
</evidence>
<dbReference type="InterPro" id="IPR046335">
    <property type="entry name" value="LacI/GalR-like_sensor"/>
</dbReference>
<name>A0A1H0BGY2_9ACTO</name>